<name>A0A448X7C9_9PLAT</name>
<gene>
    <name evidence="1" type="ORF">PXEA_LOCUS23403</name>
</gene>
<organism evidence="1 2">
    <name type="scientific">Protopolystoma xenopodis</name>
    <dbReference type="NCBI Taxonomy" id="117903"/>
    <lineage>
        <taxon>Eukaryota</taxon>
        <taxon>Metazoa</taxon>
        <taxon>Spiralia</taxon>
        <taxon>Lophotrochozoa</taxon>
        <taxon>Platyhelminthes</taxon>
        <taxon>Monogenea</taxon>
        <taxon>Polyopisthocotylea</taxon>
        <taxon>Polystomatidea</taxon>
        <taxon>Polystomatidae</taxon>
        <taxon>Protopolystoma</taxon>
    </lineage>
</organism>
<accession>A0A448X7C9</accession>
<dbReference type="AlphaFoldDB" id="A0A448X7C9"/>
<proteinExistence type="predicted"/>
<evidence type="ECO:0000313" key="1">
    <source>
        <dbReference type="EMBL" id="VEL29963.1"/>
    </source>
</evidence>
<dbReference type="EMBL" id="CAAALY010108052">
    <property type="protein sequence ID" value="VEL29963.1"/>
    <property type="molecule type" value="Genomic_DNA"/>
</dbReference>
<sequence>MRDFSNILIQPYLVITEEGRVNLSLLSNHPCESPAIGDLGLQRSSERDSTLDSALTDRLFPTSAAALTRRNLSSPSLETGFGSVSCTSVMATCDVGVSKCVGTS</sequence>
<reference evidence="1" key="1">
    <citation type="submission" date="2018-11" db="EMBL/GenBank/DDBJ databases">
        <authorList>
            <consortium name="Pathogen Informatics"/>
        </authorList>
    </citation>
    <scope>NUCLEOTIDE SEQUENCE</scope>
</reference>
<keyword evidence="2" id="KW-1185">Reference proteome</keyword>
<comment type="caution">
    <text evidence="1">The sequence shown here is derived from an EMBL/GenBank/DDBJ whole genome shotgun (WGS) entry which is preliminary data.</text>
</comment>
<protein>
    <submittedName>
        <fullName evidence="1">Uncharacterized protein</fullName>
    </submittedName>
</protein>
<dbReference type="Proteomes" id="UP000784294">
    <property type="component" value="Unassembled WGS sequence"/>
</dbReference>
<feature type="non-terminal residue" evidence="1">
    <location>
        <position position="104"/>
    </location>
</feature>
<evidence type="ECO:0000313" key="2">
    <source>
        <dbReference type="Proteomes" id="UP000784294"/>
    </source>
</evidence>